<gene>
    <name evidence="1" type="ORF">N1032_13325</name>
</gene>
<dbReference type="RefSeq" id="WP_259539586.1">
    <property type="nucleotide sequence ID" value="NZ_JANLCJ010000004.1"/>
</dbReference>
<dbReference type="EMBL" id="JANLCJ010000004">
    <property type="protein sequence ID" value="MCS5734719.1"/>
    <property type="molecule type" value="Genomic_DNA"/>
</dbReference>
<name>A0ABT2H480_9MICO</name>
<reference evidence="1" key="1">
    <citation type="submission" date="2022-08" db="EMBL/GenBank/DDBJ databases">
        <authorList>
            <person name="Deng Y."/>
            <person name="Han X.-F."/>
            <person name="Zhang Y.-Q."/>
        </authorList>
    </citation>
    <scope>NUCLEOTIDE SEQUENCE</scope>
    <source>
        <strain evidence="1">CPCC 203386</strain>
    </source>
</reference>
<dbReference type="InterPro" id="IPR038084">
    <property type="entry name" value="PduO/GlcC-like_sf"/>
</dbReference>
<dbReference type="Gene3D" id="3.30.450.150">
    <property type="entry name" value="Haem-degrading domain"/>
    <property type="match status" value="1"/>
</dbReference>
<dbReference type="SUPFAM" id="SSF143744">
    <property type="entry name" value="GlcG-like"/>
    <property type="match status" value="1"/>
</dbReference>
<dbReference type="InterPro" id="IPR052517">
    <property type="entry name" value="GlcG_carb_metab_protein"/>
</dbReference>
<dbReference type="PANTHER" id="PTHR34309">
    <property type="entry name" value="SLR1406 PROTEIN"/>
    <property type="match status" value="1"/>
</dbReference>
<protein>
    <submittedName>
        <fullName evidence="1">Heme-binding protein</fullName>
    </submittedName>
</protein>
<dbReference type="InterPro" id="IPR005624">
    <property type="entry name" value="PduO/GlcC-like"/>
</dbReference>
<sequence length="150" mass="15328">MTAGLVSLESVGLDLARAGVDAAVAESRARELRTCCAIVDAAGHLVAFARMDGAPFQTIDIARAKAFSVAGNLTATHQYWADIADDAWLVHGVRNIDGLSLLGGGIPIRMGDTVVGAVGVSGQSSMSDDQAIAEVAAAAIERLLGSRPSP</sequence>
<dbReference type="PANTHER" id="PTHR34309:SF1">
    <property type="entry name" value="PROTEIN GLCG"/>
    <property type="match status" value="1"/>
</dbReference>
<evidence type="ECO:0000313" key="1">
    <source>
        <dbReference type="EMBL" id="MCS5734719.1"/>
    </source>
</evidence>
<evidence type="ECO:0000313" key="2">
    <source>
        <dbReference type="Proteomes" id="UP001165586"/>
    </source>
</evidence>
<accession>A0ABT2H480</accession>
<comment type="caution">
    <text evidence="1">The sequence shown here is derived from an EMBL/GenBank/DDBJ whole genome shotgun (WGS) entry which is preliminary data.</text>
</comment>
<keyword evidence="2" id="KW-1185">Reference proteome</keyword>
<proteinExistence type="predicted"/>
<dbReference type="Pfam" id="PF03928">
    <property type="entry name" value="HbpS-like"/>
    <property type="match status" value="1"/>
</dbReference>
<organism evidence="1 2">
    <name type="scientific">Herbiconiux daphne</name>
    <dbReference type="NCBI Taxonomy" id="2970914"/>
    <lineage>
        <taxon>Bacteria</taxon>
        <taxon>Bacillati</taxon>
        <taxon>Actinomycetota</taxon>
        <taxon>Actinomycetes</taxon>
        <taxon>Micrococcales</taxon>
        <taxon>Microbacteriaceae</taxon>
        <taxon>Herbiconiux</taxon>
    </lineage>
</organism>
<dbReference type="Proteomes" id="UP001165586">
    <property type="component" value="Unassembled WGS sequence"/>
</dbReference>